<dbReference type="RefSeq" id="WP_271054814.1">
    <property type="nucleotide sequence ID" value="NZ_JAQIIO010000007.1"/>
</dbReference>
<evidence type="ECO:0000256" key="1">
    <source>
        <dbReference type="SAM" id="Phobius"/>
    </source>
</evidence>
<keyword evidence="3" id="KW-1185">Reference proteome</keyword>
<reference evidence="2 3" key="1">
    <citation type="submission" date="2023-01" db="EMBL/GenBank/DDBJ databases">
        <authorList>
            <person name="Yoon J.-W."/>
        </authorList>
    </citation>
    <scope>NUCLEOTIDE SEQUENCE [LARGE SCALE GENOMIC DNA]</scope>
    <source>
        <strain evidence="2 3">KMU-50</strain>
    </source>
</reference>
<dbReference type="EMBL" id="JAQIIO010000007">
    <property type="protein sequence ID" value="MDA5095112.1"/>
    <property type="molecule type" value="Genomic_DNA"/>
</dbReference>
<name>A0ABT4W3M0_9RHOB</name>
<feature type="transmembrane region" description="Helical" evidence="1">
    <location>
        <begin position="71"/>
        <end position="90"/>
    </location>
</feature>
<evidence type="ECO:0000313" key="3">
    <source>
        <dbReference type="Proteomes" id="UP001528040"/>
    </source>
</evidence>
<proteinExistence type="predicted"/>
<feature type="transmembrane region" description="Helical" evidence="1">
    <location>
        <begin position="6"/>
        <end position="23"/>
    </location>
</feature>
<organism evidence="2 3">
    <name type="scientific">Aliiroseovarius salicola</name>
    <dbReference type="NCBI Taxonomy" id="3009082"/>
    <lineage>
        <taxon>Bacteria</taxon>
        <taxon>Pseudomonadati</taxon>
        <taxon>Pseudomonadota</taxon>
        <taxon>Alphaproteobacteria</taxon>
        <taxon>Rhodobacterales</taxon>
        <taxon>Paracoccaceae</taxon>
        <taxon>Aliiroseovarius</taxon>
    </lineage>
</organism>
<protein>
    <recommendedName>
        <fullName evidence="4">DUF2208 domain-containing protein</fullName>
    </recommendedName>
</protein>
<evidence type="ECO:0008006" key="4">
    <source>
        <dbReference type="Google" id="ProtNLM"/>
    </source>
</evidence>
<keyword evidence="1" id="KW-0472">Membrane</keyword>
<evidence type="ECO:0000313" key="2">
    <source>
        <dbReference type="EMBL" id="MDA5095112.1"/>
    </source>
</evidence>
<feature type="transmembrane region" description="Helical" evidence="1">
    <location>
        <begin position="110"/>
        <end position="130"/>
    </location>
</feature>
<sequence>MFIYGIAIFVAVIFVLGSSSKWARSFRGEKELGKRAGAVMSDDWSLEVISEVGSKKEPHHTFTKTNHPTTWGVRVLFAVLSVVVYVYVFPMFDDPKVSGGMVAYAAEIKWALLACLGYAAAYILAFEITLDGHELQAMSGFFRTKTYDLRDLKEVTENGPYEWKLYFTDRAPVRMMKSVVGVQTLRQHLSEVMQANRMEHARTARG</sequence>
<accession>A0ABT4W3M0</accession>
<dbReference type="Proteomes" id="UP001528040">
    <property type="component" value="Unassembled WGS sequence"/>
</dbReference>
<gene>
    <name evidence="2" type="ORF">O2N63_13565</name>
</gene>
<keyword evidence="1" id="KW-0812">Transmembrane</keyword>
<comment type="caution">
    <text evidence="2">The sequence shown here is derived from an EMBL/GenBank/DDBJ whole genome shotgun (WGS) entry which is preliminary data.</text>
</comment>
<keyword evidence="1" id="KW-1133">Transmembrane helix</keyword>